<evidence type="ECO:0000256" key="5">
    <source>
        <dbReference type="ARBA" id="ARBA00023242"/>
    </source>
</evidence>
<dbReference type="InterPro" id="IPR015300">
    <property type="entry name" value="DNA-bd_pseudobarrel_sf"/>
</dbReference>
<proteinExistence type="predicted"/>
<evidence type="ECO:0000256" key="3">
    <source>
        <dbReference type="ARBA" id="ARBA00023125"/>
    </source>
</evidence>
<dbReference type="Proteomes" id="UP000002051">
    <property type="component" value="Unassembled WGS sequence"/>
</dbReference>
<evidence type="ECO:0000256" key="2">
    <source>
        <dbReference type="ARBA" id="ARBA00023015"/>
    </source>
</evidence>
<keyword evidence="3" id="KW-0238">DNA-binding</keyword>
<dbReference type="GO" id="GO:0005634">
    <property type="term" value="C:nucleus"/>
    <property type="evidence" value="ECO:0007669"/>
    <property type="project" value="UniProtKB-SubCell"/>
</dbReference>
<accession>A0A072VJX9</accession>
<organism evidence="6 8">
    <name type="scientific">Medicago truncatula</name>
    <name type="common">Barrel medic</name>
    <name type="synonym">Medicago tribuloides</name>
    <dbReference type="NCBI Taxonomy" id="3880"/>
    <lineage>
        <taxon>Eukaryota</taxon>
        <taxon>Viridiplantae</taxon>
        <taxon>Streptophyta</taxon>
        <taxon>Embryophyta</taxon>
        <taxon>Tracheophyta</taxon>
        <taxon>Spermatophyta</taxon>
        <taxon>Magnoliopsida</taxon>
        <taxon>eudicotyledons</taxon>
        <taxon>Gunneridae</taxon>
        <taxon>Pentapetalae</taxon>
        <taxon>rosids</taxon>
        <taxon>fabids</taxon>
        <taxon>Fabales</taxon>
        <taxon>Fabaceae</taxon>
        <taxon>Papilionoideae</taxon>
        <taxon>50 kb inversion clade</taxon>
        <taxon>NPAAA clade</taxon>
        <taxon>Hologalegina</taxon>
        <taxon>IRL clade</taxon>
        <taxon>Trifolieae</taxon>
        <taxon>Medicago</taxon>
    </lineage>
</organism>
<evidence type="ECO:0000313" key="8">
    <source>
        <dbReference type="Proteomes" id="UP000002051"/>
    </source>
</evidence>
<reference evidence="6 8" key="1">
    <citation type="journal article" date="2011" name="Nature">
        <title>The Medicago genome provides insight into the evolution of rhizobial symbioses.</title>
        <authorList>
            <person name="Young N.D."/>
            <person name="Debelle F."/>
            <person name="Oldroyd G.E."/>
            <person name="Geurts R."/>
            <person name="Cannon S.B."/>
            <person name="Udvardi M.K."/>
            <person name="Benedito V.A."/>
            <person name="Mayer K.F."/>
            <person name="Gouzy J."/>
            <person name="Schoof H."/>
            <person name="Van de Peer Y."/>
            <person name="Proost S."/>
            <person name="Cook D.R."/>
            <person name="Meyers B.C."/>
            <person name="Spannagl M."/>
            <person name="Cheung F."/>
            <person name="De Mita S."/>
            <person name="Krishnakumar V."/>
            <person name="Gundlach H."/>
            <person name="Zhou S."/>
            <person name="Mudge J."/>
            <person name="Bharti A.K."/>
            <person name="Murray J.D."/>
            <person name="Naoumkina M.A."/>
            <person name="Rosen B."/>
            <person name="Silverstein K.A."/>
            <person name="Tang H."/>
            <person name="Rombauts S."/>
            <person name="Zhao P.X."/>
            <person name="Zhou P."/>
            <person name="Barbe V."/>
            <person name="Bardou P."/>
            <person name="Bechner M."/>
            <person name="Bellec A."/>
            <person name="Berger A."/>
            <person name="Berges H."/>
            <person name="Bidwell S."/>
            <person name="Bisseling T."/>
            <person name="Choisne N."/>
            <person name="Couloux A."/>
            <person name="Denny R."/>
            <person name="Deshpande S."/>
            <person name="Dai X."/>
            <person name="Doyle J.J."/>
            <person name="Dudez A.M."/>
            <person name="Farmer A.D."/>
            <person name="Fouteau S."/>
            <person name="Franken C."/>
            <person name="Gibelin C."/>
            <person name="Gish J."/>
            <person name="Goldstein S."/>
            <person name="Gonzalez A.J."/>
            <person name="Green P.J."/>
            <person name="Hallab A."/>
            <person name="Hartog M."/>
            <person name="Hua A."/>
            <person name="Humphray S.J."/>
            <person name="Jeong D.H."/>
            <person name="Jing Y."/>
            <person name="Jocker A."/>
            <person name="Kenton S.M."/>
            <person name="Kim D.J."/>
            <person name="Klee K."/>
            <person name="Lai H."/>
            <person name="Lang C."/>
            <person name="Lin S."/>
            <person name="Macmil S.L."/>
            <person name="Magdelenat G."/>
            <person name="Matthews L."/>
            <person name="McCorrison J."/>
            <person name="Monaghan E.L."/>
            <person name="Mun J.H."/>
            <person name="Najar F.Z."/>
            <person name="Nicholson C."/>
            <person name="Noirot C."/>
            <person name="O'Bleness M."/>
            <person name="Paule C.R."/>
            <person name="Poulain J."/>
            <person name="Prion F."/>
            <person name="Qin B."/>
            <person name="Qu C."/>
            <person name="Retzel E.F."/>
            <person name="Riddle C."/>
            <person name="Sallet E."/>
            <person name="Samain S."/>
            <person name="Samson N."/>
            <person name="Sanders I."/>
            <person name="Saurat O."/>
            <person name="Scarpelli C."/>
            <person name="Schiex T."/>
            <person name="Segurens B."/>
            <person name="Severin A.J."/>
            <person name="Sherrier D.J."/>
            <person name="Shi R."/>
            <person name="Sims S."/>
            <person name="Singer S.R."/>
            <person name="Sinharoy S."/>
            <person name="Sterck L."/>
            <person name="Viollet A."/>
            <person name="Wang B.B."/>
            <person name="Wang K."/>
            <person name="Wang M."/>
            <person name="Wang X."/>
            <person name="Warfsmann J."/>
            <person name="Weissenbach J."/>
            <person name="White D.D."/>
            <person name="White J.D."/>
            <person name="Wiley G.B."/>
            <person name="Wincker P."/>
            <person name="Xing Y."/>
            <person name="Yang L."/>
            <person name="Yao Z."/>
            <person name="Ying F."/>
            <person name="Zhai J."/>
            <person name="Zhou L."/>
            <person name="Zuber A."/>
            <person name="Denarie J."/>
            <person name="Dixon R.A."/>
            <person name="May G.D."/>
            <person name="Schwartz D.C."/>
            <person name="Rogers J."/>
            <person name="Quetier F."/>
            <person name="Town C.D."/>
            <person name="Roe B.A."/>
        </authorList>
    </citation>
    <scope>NUCLEOTIDE SEQUENCE [LARGE SCALE GENOMIC DNA]</scope>
    <source>
        <strain evidence="6">A17</strain>
        <strain evidence="7 8">cv. Jemalong A17</strain>
    </source>
</reference>
<dbReference type="AlphaFoldDB" id="A0A072VJX9"/>
<keyword evidence="8" id="KW-1185">Reference proteome</keyword>
<dbReference type="HOGENOM" id="CLU_1206364_0_0_1"/>
<protein>
    <submittedName>
        <fullName evidence="6 7">Uncharacterized protein</fullName>
    </submittedName>
</protein>
<dbReference type="EMBL" id="CM001217">
    <property type="protein sequence ID" value="KEH41748.1"/>
    <property type="molecule type" value="Genomic_DNA"/>
</dbReference>
<keyword evidence="4" id="KW-0804">Transcription</keyword>
<sequence>MSLYNTLMKSEPIALISVSKIATQRLPQVDPEFVEKHHDKLTEVWNVLGEDDEADDLKFANSLIFPTITDGWDELLKKNDIPPNSEVILSYYGYSIFAIDAFTVLDDVKTFPKYHSRCLDPNSTFYFDVAVLNFNLNQSTMMLPKKFGDFLKQCRYHLLSCCTDLGTYHIFDVLLKNDKDLTVQLGLDWNSFCQDNEFQPGIFRFKFSKDYSRSVCHVYQICTSATSSAN</sequence>
<dbReference type="GO" id="GO:0003677">
    <property type="term" value="F:DNA binding"/>
    <property type="evidence" value="ECO:0007669"/>
    <property type="project" value="UniProtKB-KW"/>
</dbReference>
<reference evidence="6 8" key="2">
    <citation type="journal article" date="2014" name="BMC Genomics">
        <title>An improved genome release (version Mt4.0) for the model legume Medicago truncatula.</title>
        <authorList>
            <person name="Tang H."/>
            <person name="Krishnakumar V."/>
            <person name="Bidwell S."/>
            <person name="Rosen B."/>
            <person name="Chan A."/>
            <person name="Zhou S."/>
            <person name="Gentzbittel L."/>
            <person name="Childs K.L."/>
            <person name="Yandell M."/>
            <person name="Gundlach H."/>
            <person name="Mayer K.F."/>
            <person name="Schwartz D.C."/>
            <person name="Town C.D."/>
        </authorList>
    </citation>
    <scope>GENOME REANNOTATION</scope>
    <source>
        <strain evidence="6">A17</strain>
        <strain evidence="7 8">cv. Jemalong A17</strain>
    </source>
</reference>
<comment type="subcellular location">
    <subcellularLocation>
        <location evidence="1">Nucleus</location>
    </subcellularLocation>
</comment>
<keyword evidence="2" id="KW-0805">Transcription regulation</keyword>
<name>A0A072VJX9_MEDTR</name>
<reference evidence="7" key="3">
    <citation type="submission" date="2015-04" db="UniProtKB">
        <authorList>
            <consortium name="EnsemblPlants"/>
        </authorList>
    </citation>
    <scope>IDENTIFICATION</scope>
    <source>
        <strain evidence="7">cv. Jemalong A17</strain>
    </source>
</reference>
<keyword evidence="5" id="KW-0539">Nucleus</keyword>
<dbReference type="EnsemblPlants" id="KEH41748">
    <property type="protein sequence ID" value="KEH41748"/>
    <property type="gene ID" value="MTR_1g054495"/>
</dbReference>
<dbReference type="SUPFAM" id="SSF101936">
    <property type="entry name" value="DNA-binding pseudobarrel domain"/>
    <property type="match status" value="1"/>
</dbReference>
<evidence type="ECO:0000256" key="4">
    <source>
        <dbReference type="ARBA" id="ARBA00023163"/>
    </source>
</evidence>
<gene>
    <name evidence="6" type="ordered locus">MTR_1g054495</name>
</gene>
<evidence type="ECO:0000313" key="6">
    <source>
        <dbReference type="EMBL" id="KEH41748.1"/>
    </source>
</evidence>
<evidence type="ECO:0000313" key="7">
    <source>
        <dbReference type="EnsemblPlants" id="KEH41748"/>
    </source>
</evidence>
<evidence type="ECO:0000256" key="1">
    <source>
        <dbReference type="ARBA" id="ARBA00004123"/>
    </source>
</evidence>